<dbReference type="EMBL" id="JAUFSA010000004">
    <property type="protein sequence ID" value="MDP7739304.1"/>
    <property type="molecule type" value="Genomic_DNA"/>
</dbReference>
<dbReference type="Proteomes" id="UP001229081">
    <property type="component" value="Unassembled WGS sequence"/>
</dbReference>
<feature type="domain" description="GmrSD restriction endonucleases C-terminal" evidence="1">
    <location>
        <begin position="104"/>
        <end position="196"/>
    </location>
</feature>
<organism evidence="2 3">
    <name type="scientific">Mycobacterium paragordonae</name>
    <dbReference type="NCBI Taxonomy" id="1389713"/>
    <lineage>
        <taxon>Bacteria</taxon>
        <taxon>Bacillati</taxon>
        <taxon>Actinomycetota</taxon>
        <taxon>Actinomycetes</taxon>
        <taxon>Mycobacteriales</taxon>
        <taxon>Mycobacteriaceae</taxon>
        <taxon>Mycobacterium</taxon>
    </lineage>
</organism>
<keyword evidence="2" id="KW-0540">Nuclease</keyword>
<reference evidence="2" key="1">
    <citation type="submission" date="2023-06" db="EMBL/GenBank/DDBJ databases">
        <title>Identification of two novel mycobacterium reveal diversities and complexities of Mycobacterium gordonae clade.</title>
        <authorList>
            <person name="Matsumoto Y."/>
            <person name="Nakamura S."/>
            <person name="Motooka D."/>
            <person name="Fukushima K."/>
        </authorList>
    </citation>
    <scope>NUCLEOTIDE SEQUENCE</scope>
    <source>
        <strain evidence="2">TY812</strain>
    </source>
</reference>
<evidence type="ECO:0000313" key="2">
    <source>
        <dbReference type="EMBL" id="MDP7739304.1"/>
    </source>
</evidence>
<evidence type="ECO:0000259" key="1">
    <source>
        <dbReference type="Pfam" id="PF07510"/>
    </source>
</evidence>
<name>A0AAJ1SD25_9MYCO</name>
<dbReference type="InterPro" id="IPR011089">
    <property type="entry name" value="GmrSD_C"/>
</dbReference>
<dbReference type="RefSeq" id="WP_133437185.1">
    <property type="nucleotide sequence ID" value="NZ_JAUFSA010000004.1"/>
</dbReference>
<comment type="caution">
    <text evidence="2">The sequence shown here is derived from an EMBL/GenBank/DDBJ whole genome shotgun (WGS) entry which is preliminary data.</text>
</comment>
<proteinExistence type="predicted"/>
<evidence type="ECO:0000313" key="3">
    <source>
        <dbReference type="Proteomes" id="UP001229081"/>
    </source>
</evidence>
<accession>A0AAJ1SD25</accession>
<protein>
    <submittedName>
        <fullName evidence="2">HNH endonuclease family protein</fullName>
    </submittedName>
</protein>
<keyword evidence="2" id="KW-0378">Hydrolase</keyword>
<dbReference type="Pfam" id="PF07510">
    <property type="entry name" value="GmrSD_C"/>
    <property type="match status" value="1"/>
</dbReference>
<keyword evidence="2" id="KW-0255">Endonuclease</keyword>
<dbReference type="GO" id="GO:0004519">
    <property type="term" value="F:endonuclease activity"/>
    <property type="evidence" value="ECO:0007669"/>
    <property type="project" value="UniProtKB-KW"/>
</dbReference>
<dbReference type="AlphaFoldDB" id="A0AAJ1SD25"/>
<gene>
    <name evidence="2" type="ORF">QXL92_31720</name>
</gene>
<sequence length="239" mass="25732">MRHSAVRRPSAKYRIPAIAAAAATVAALLTIGIRPDPAVTAGSTSTATHTELSEVLAKVTVVDVIAPLPGYQRGCGVDKKTGVREACVFGPAWNDPLDHSGCDTRNRLIRLSLRDIEYKPGTRGCKVTAGRLDPDPYTGQTIDLAHVAVDHVIPLKVAWNAGAAHWDLRLRRIFANDLTELIAVSSSANSRKGDSTLSEWIPETGKCRYVIRFLTVAAKYHLPITVKDRSAATAACLNT</sequence>